<evidence type="ECO:0000313" key="20">
    <source>
        <dbReference type="Proteomes" id="UP000186922"/>
    </source>
</evidence>
<keyword evidence="5" id="KW-0963">Cytoplasm</keyword>
<evidence type="ECO:0000256" key="2">
    <source>
        <dbReference type="ARBA" id="ARBA00004496"/>
    </source>
</evidence>
<dbReference type="CDD" id="cd07962">
    <property type="entry name" value="Anticodon_Ia_Val"/>
    <property type="match status" value="1"/>
</dbReference>
<dbReference type="InterPro" id="IPR013155">
    <property type="entry name" value="M/V/L/I-tRNA-synth_anticd-bd"/>
</dbReference>
<evidence type="ECO:0000256" key="8">
    <source>
        <dbReference type="ARBA" id="ARBA00022840"/>
    </source>
</evidence>
<evidence type="ECO:0000256" key="15">
    <source>
        <dbReference type="SAM" id="Coils"/>
    </source>
</evidence>
<dbReference type="GO" id="GO:0005739">
    <property type="term" value="C:mitochondrion"/>
    <property type="evidence" value="ECO:0007669"/>
    <property type="project" value="UniProtKB-SubCell"/>
</dbReference>
<dbReference type="HAMAP" id="MF_02004">
    <property type="entry name" value="Val_tRNA_synth_type1"/>
    <property type="match status" value="1"/>
</dbReference>
<dbReference type="CDD" id="cd00817">
    <property type="entry name" value="ValRS_core"/>
    <property type="match status" value="1"/>
</dbReference>
<evidence type="ECO:0000313" key="19">
    <source>
        <dbReference type="EMBL" id="GAU95599.1"/>
    </source>
</evidence>
<dbReference type="GO" id="GO:0005524">
    <property type="term" value="F:ATP binding"/>
    <property type="evidence" value="ECO:0007669"/>
    <property type="project" value="UniProtKB-KW"/>
</dbReference>
<dbReference type="GO" id="GO:0004832">
    <property type="term" value="F:valine-tRNA ligase activity"/>
    <property type="evidence" value="ECO:0007669"/>
    <property type="project" value="UniProtKB-EC"/>
</dbReference>
<keyword evidence="15" id="KW-0175">Coiled coil</keyword>
<dbReference type="SUPFAM" id="SSF52374">
    <property type="entry name" value="Nucleotidylyl transferase"/>
    <property type="match status" value="1"/>
</dbReference>
<dbReference type="Pfam" id="PF08264">
    <property type="entry name" value="Anticodon_1"/>
    <property type="match status" value="1"/>
</dbReference>
<dbReference type="EMBL" id="BDGG01000003">
    <property type="protein sequence ID" value="GAU95599.1"/>
    <property type="molecule type" value="Genomic_DNA"/>
</dbReference>
<dbReference type="FunFam" id="3.90.740.10:FF:000005">
    <property type="entry name" value="Valine--tRNA ligase, mitochondrial"/>
    <property type="match status" value="1"/>
</dbReference>
<feature type="domain" description="Methionyl/Valyl/Leucyl/Isoleucyl-tRNA synthetase anticodon-binding" evidence="18">
    <location>
        <begin position="795"/>
        <end position="948"/>
    </location>
</feature>
<dbReference type="InterPro" id="IPR009080">
    <property type="entry name" value="tRNAsynth_Ia_anticodon-bd"/>
</dbReference>
<gene>
    <name evidence="19" type="primary">RvY_07193-1</name>
    <name evidence="19" type="synonym">RvY_07193.1</name>
    <name evidence="19" type="ORF">RvY_07193</name>
</gene>
<dbReference type="SUPFAM" id="SSF50677">
    <property type="entry name" value="ValRS/IleRS/LeuRS editing domain"/>
    <property type="match status" value="1"/>
</dbReference>
<keyword evidence="20" id="KW-1185">Reference proteome</keyword>
<feature type="region of interest" description="Disordered" evidence="16">
    <location>
        <begin position="1"/>
        <end position="32"/>
    </location>
</feature>
<keyword evidence="8 14" id="KW-0067">ATP-binding</keyword>
<keyword evidence="7 14" id="KW-0547">Nucleotide-binding</keyword>
<evidence type="ECO:0000256" key="1">
    <source>
        <dbReference type="ARBA" id="ARBA00004173"/>
    </source>
</evidence>
<evidence type="ECO:0000256" key="3">
    <source>
        <dbReference type="ARBA" id="ARBA00005594"/>
    </source>
</evidence>
<evidence type="ECO:0000256" key="13">
    <source>
        <dbReference type="ARBA" id="ARBA00047552"/>
    </source>
</evidence>
<evidence type="ECO:0000256" key="12">
    <source>
        <dbReference type="ARBA" id="ARBA00040837"/>
    </source>
</evidence>
<evidence type="ECO:0000256" key="9">
    <source>
        <dbReference type="ARBA" id="ARBA00022917"/>
    </source>
</evidence>
<dbReference type="InterPro" id="IPR001412">
    <property type="entry name" value="aa-tRNA-synth_I_CS"/>
</dbReference>
<comment type="similarity">
    <text evidence="3 14">Belongs to the class-I aminoacyl-tRNA synthetase family.</text>
</comment>
<evidence type="ECO:0000256" key="10">
    <source>
        <dbReference type="ARBA" id="ARBA00023146"/>
    </source>
</evidence>
<comment type="subcellular location">
    <subcellularLocation>
        <location evidence="2">Cytoplasm</location>
    </subcellularLocation>
    <subcellularLocation>
        <location evidence="1">Mitochondrion</location>
    </subcellularLocation>
</comment>
<dbReference type="Pfam" id="PF00133">
    <property type="entry name" value="tRNA-synt_1"/>
    <property type="match status" value="1"/>
</dbReference>
<dbReference type="InterPro" id="IPR002300">
    <property type="entry name" value="aa-tRNA-synth_Ia"/>
</dbReference>
<keyword evidence="6 14" id="KW-0436">Ligase</keyword>
<protein>
    <recommendedName>
        <fullName evidence="12">Valine--tRNA ligase, mitochondrial</fullName>
        <ecNumber evidence="4">6.1.1.9</ecNumber>
    </recommendedName>
    <alternativeName>
        <fullName evidence="11">Valyl-tRNA synthetase</fullName>
    </alternativeName>
</protein>
<name>A0A1D1V177_RAMVA</name>
<keyword evidence="10 14" id="KW-0030">Aminoacyl-tRNA synthetase</keyword>
<evidence type="ECO:0000256" key="5">
    <source>
        <dbReference type="ARBA" id="ARBA00022490"/>
    </source>
</evidence>
<evidence type="ECO:0000256" key="16">
    <source>
        <dbReference type="SAM" id="MobiDB-lite"/>
    </source>
</evidence>
<dbReference type="PANTHER" id="PTHR11946:SF109">
    <property type="entry name" value="VALINE--TRNA LIGASE"/>
    <property type="match status" value="1"/>
</dbReference>
<dbReference type="STRING" id="947166.A0A1D1V177"/>
<proteinExistence type="inferred from homology"/>
<accession>A0A1D1V177</accession>
<evidence type="ECO:0000256" key="11">
    <source>
        <dbReference type="ARBA" id="ARBA00029936"/>
    </source>
</evidence>
<dbReference type="Gene3D" id="3.40.50.620">
    <property type="entry name" value="HUPs"/>
    <property type="match status" value="2"/>
</dbReference>
<feature type="domain" description="Aminoacyl-tRNA synthetase class Ia" evidence="17">
    <location>
        <begin position="110"/>
        <end position="748"/>
    </location>
</feature>
<dbReference type="EC" id="6.1.1.9" evidence="4"/>
<evidence type="ECO:0000256" key="6">
    <source>
        <dbReference type="ARBA" id="ARBA00022598"/>
    </source>
</evidence>
<evidence type="ECO:0000259" key="18">
    <source>
        <dbReference type="Pfam" id="PF08264"/>
    </source>
</evidence>
<dbReference type="InterPro" id="IPR009008">
    <property type="entry name" value="Val/Leu/Ile-tRNA-synth_edit"/>
</dbReference>
<dbReference type="InterPro" id="IPR014729">
    <property type="entry name" value="Rossmann-like_a/b/a_fold"/>
</dbReference>
<evidence type="ECO:0000256" key="14">
    <source>
        <dbReference type="RuleBase" id="RU363035"/>
    </source>
</evidence>
<dbReference type="PANTHER" id="PTHR11946">
    <property type="entry name" value="VALYL-TRNA SYNTHETASES"/>
    <property type="match status" value="1"/>
</dbReference>
<dbReference type="NCBIfam" id="NF004349">
    <property type="entry name" value="PRK05729.1"/>
    <property type="match status" value="1"/>
</dbReference>
<evidence type="ECO:0000256" key="4">
    <source>
        <dbReference type="ARBA" id="ARBA00013169"/>
    </source>
</evidence>
<dbReference type="NCBIfam" id="TIGR00422">
    <property type="entry name" value="valS"/>
    <property type="match status" value="1"/>
</dbReference>
<dbReference type="FunFam" id="3.40.50.620:FF:000020">
    <property type="entry name" value="Valine--tRNA ligase, mitochondrial"/>
    <property type="match status" value="1"/>
</dbReference>
<dbReference type="SUPFAM" id="SSF47323">
    <property type="entry name" value="Anticodon-binding domain of a subclass of class I aminoacyl-tRNA synthetases"/>
    <property type="match status" value="1"/>
</dbReference>
<dbReference type="InterPro" id="IPR033705">
    <property type="entry name" value="Anticodon_Ia_Val"/>
</dbReference>
<feature type="coiled-coil region" evidence="15">
    <location>
        <begin position="1007"/>
        <end position="1074"/>
    </location>
</feature>
<dbReference type="GO" id="GO:0006438">
    <property type="term" value="P:valyl-tRNA aminoacylation"/>
    <property type="evidence" value="ECO:0007669"/>
    <property type="project" value="InterPro"/>
</dbReference>
<dbReference type="Proteomes" id="UP000186922">
    <property type="component" value="Unassembled WGS sequence"/>
</dbReference>
<comment type="catalytic activity">
    <reaction evidence="13">
        <text>tRNA(Val) + L-valine + ATP = L-valyl-tRNA(Val) + AMP + diphosphate</text>
        <dbReference type="Rhea" id="RHEA:10704"/>
        <dbReference type="Rhea" id="RHEA-COMP:9672"/>
        <dbReference type="Rhea" id="RHEA-COMP:9708"/>
        <dbReference type="ChEBI" id="CHEBI:30616"/>
        <dbReference type="ChEBI" id="CHEBI:33019"/>
        <dbReference type="ChEBI" id="CHEBI:57762"/>
        <dbReference type="ChEBI" id="CHEBI:78442"/>
        <dbReference type="ChEBI" id="CHEBI:78537"/>
        <dbReference type="ChEBI" id="CHEBI:456215"/>
        <dbReference type="EC" id="6.1.1.9"/>
    </reaction>
</comment>
<dbReference type="InterPro" id="IPR002303">
    <property type="entry name" value="Valyl-tRNA_ligase"/>
</dbReference>
<organism evidence="19 20">
    <name type="scientific">Ramazzottius varieornatus</name>
    <name type="common">Water bear</name>
    <name type="synonym">Tardigrade</name>
    <dbReference type="NCBI Taxonomy" id="947166"/>
    <lineage>
        <taxon>Eukaryota</taxon>
        <taxon>Metazoa</taxon>
        <taxon>Ecdysozoa</taxon>
        <taxon>Tardigrada</taxon>
        <taxon>Eutardigrada</taxon>
        <taxon>Parachela</taxon>
        <taxon>Hypsibioidea</taxon>
        <taxon>Ramazzottiidae</taxon>
        <taxon>Ramazzottius</taxon>
    </lineage>
</organism>
<dbReference type="FunFam" id="3.40.50.620:FF:000078">
    <property type="entry name" value="Valine--tRNA ligase, mitochondrial"/>
    <property type="match status" value="1"/>
</dbReference>
<dbReference type="Gene3D" id="1.10.730.10">
    <property type="entry name" value="Isoleucyl-tRNA Synthetase, Domain 1"/>
    <property type="match status" value="1"/>
</dbReference>
<dbReference type="GO" id="GO:0002161">
    <property type="term" value="F:aminoacyl-tRNA deacylase activity"/>
    <property type="evidence" value="ECO:0007669"/>
    <property type="project" value="InterPro"/>
</dbReference>
<dbReference type="OrthoDB" id="629407at2759"/>
<sequence>MDAGDAKDVAVMTKPETNGTAEVDGDQPVEKSATQLKKEAKKKDKLEKFQAKKEKPVAAVQLKVEEKAAKVKKEENEDDFQLDPAYTVGEKKNVLYRFPPSYRRSYVEAQWYEWWEKEGFFTPEYSLEHNPGRKEKFVMVIPPPNVTGTLHLGHAITNSVEDALTRWHRMRGDVSLWVPGIDHAGIATQVVVEKRLAKAGISRHTLGREKFLDEVWKWKNEKGHFIYDQIKRMGSSVDWKRVRFTMDPMLNKAVVEAFVRLHDEGIIYRSKRLVNWSCTLKSCISDIEVEKKELMGRTFLSVPGYTSKVEFGVIISFAYPIENSSEEIVVATTRIETMLGDTGIAVHPDDERYKHLVGRFALHPFLDRRMPIVADKEIDLTFGTGAVKITPAHDHNDYAIGQRHNLDVITILKEDGTLRDNCGQFSGMKRFDARKAVLEAIKEKNLFKGVADNPMVVPVCSRSKDIVEPLLMAQWFVDCKDMAEQALNAVQTKALRLIPDMHAKIWDHWLVNIRDWCISRQLWWGHRIPAYLVTFRDKTNANDSDKEIWISGRTLEEVKQRASEKFQVPVDDISELFDRHAKPRTAVGLFQDEDVLDTWFSSALFPFSVFGWPDKTEDLERYYPTSLLETGSDILFFWVARMVMMGLKLTGKLPFSDVYLHSIVRDAHGRKMSKSLGNVIDPIDVIEGITLDALHAQLLTGNLDATEIEKAKKGQKEDFPEGIPECGTDALRFGLCAGLKQGSDINLDISQIQGYRFFCNKLWNALRFAMLHSLGADFKPVAVFDPPGLKLSPVDLWILSRAANAVTECDSGFQEYDLSRVTRACHSFWLYDLCDVYLECCKAVLTGSDELAKEAAKQTLYTVMDIALRLISPLMPFISEELFQRLPRRNPKSDPPSICVTPYPEAAAHSSWMNLELEARVDLMMKIVNGVRSLRADYNFKKSEKVPLMIICRNETVQEELKPFEIYIRTLTMSSEVSVASEGTKVEGNSAVLPVGDKCTINVSLQNIDAKLELERLTDKLSKLNVTMDKLGKSMTAYSDKVPEDVRQRDQEKYQQQEVEKAKLEEVMSTLKKITSA</sequence>
<evidence type="ECO:0000259" key="17">
    <source>
        <dbReference type="Pfam" id="PF00133"/>
    </source>
</evidence>
<evidence type="ECO:0000256" key="7">
    <source>
        <dbReference type="ARBA" id="ARBA00022741"/>
    </source>
</evidence>
<dbReference type="PROSITE" id="PS00178">
    <property type="entry name" value="AA_TRNA_LIGASE_I"/>
    <property type="match status" value="1"/>
</dbReference>
<comment type="caution">
    <text evidence="19">The sequence shown here is derived from an EMBL/GenBank/DDBJ whole genome shotgun (WGS) entry which is preliminary data.</text>
</comment>
<keyword evidence="9 14" id="KW-0648">Protein biosynthesis</keyword>
<dbReference type="FunFam" id="1.10.730.10:FF:000009">
    <property type="entry name" value="Valine--tRNA ligase, mitochondrial"/>
    <property type="match status" value="1"/>
</dbReference>
<reference evidence="19 20" key="1">
    <citation type="journal article" date="2016" name="Nat. Commun.">
        <title>Extremotolerant tardigrade genome and improved radiotolerance of human cultured cells by tardigrade-unique protein.</title>
        <authorList>
            <person name="Hashimoto T."/>
            <person name="Horikawa D.D."/>
            <person name="Saito Y."/>
            <person name="Kuwahara H."/>
            <person name="Kozuka-Hata H."/>
            <person name="Shin-I T."/>
            <person name="Minakuchi Y."/>
            <person name="Ohishi K."/>
            <person name="Motoyama A."/>
            <person name="Aizu T."/>
            <person name="Enomoto A."/>
            <person name="Kondo K."/>
            <person name="Tanaka S."/>
            <person name="Hara Y."/>
            <person name="Koshikawa S."/>
            <person name="Sagara H."/>
            <person name="Miura T."/>
            <person name="Yokobori S."/>
            <person name="Miyagawa K."/>
            <person name="Suzuki Y."/>
            <person name="Kubo T."/>
            <person name="Oyama M."/>
            <person name="Kohara Y."/>
            <person name="Fujiyama A."/>
            <person name="Arakawa K."/>
            <person name="Katayama T."/>
            <person name="Toyoda A."/>
            <person name="Kunieda T."/>
        </authorList>
    </citation>
    <scope>NUCLEOTIDE SEQUENCE [LARGE SCALE GENOMIC DNA]</scope>
    <source>
        <strain evidence="19 20">YOKOZUNA-1</strain>
    </source>
</reference>
<dbReference type="AlphaFoldDB" id="A0A1D1V177"/>
<dbReference type="Gene3D" id="3.90.740.10">
    <property type="entry name" value="Valyl/Leucyl/Isoleucyl-tRNA synthetase, editing domain"/>
    <property type="match status" value="1"/>
</dbReference>
<dbReference type="GO" id="GO:0005829">
    <property type="term" value="C:cytosol"/>
    <property type="evidence" value="ECO:0007669"/>
    <property type="project" value="TreeGrafter"/>
</dbReference>
<dbReference type="PRINTS" id="PR00986">
    <property type="entry name" value="TRNASYNTHVAL"/>
</dbReference>